<dbReference type="Proteomes" id="UP000000768">
    <property type="component" value="Chromosome 2"/>
</dbReference>
<feature type="signal peptide" evidence="1">
    <location>
        <begin position="1"/>
        <end position="20"/>
    </location>
</feature>
<reference evidence="2 3" key="1">
    <citation type="journal article" date="2009" name="Nature">
        <title>The Sorghum bicolor genome and the diversification of grasses.</title>
        <authorList>
            <person name="Paterson A.H."/>
            <person name="Bowers J.E."/>
            <person name="Bruggmann R."/>
            <person name="Dubchak I."/>
            <person name="Grimwood J."/>
            <person name="Gundlach H."/>
            <person name="Haberer G."/>
            <person name="Hellsten U."/>
            <person name="Mitros T."/>
            <person name="Poliakov A."/>
            <person name="Schmutz J."/>
            <person name="Spannagl M."/>
            <person name="Tang H."/>
            <person name="Wang X."/>
            <person name="Wicker T."/>
            <person name="Bharti A.K."/>
            <person name="Chapman J."/>
            <person name="Feltus F.A."/>
            <person name="Gowik U."/>
            <person name="Grigoriev I.V."/>
            <person name="Lyons E."/>
            <person name="Maher C.A."/>
            <person name="Martis M."/>
            <person name="Narechania A."/>
            <person name="Otillar R.P."/>
            <person name="Penning B.W."/>
            <person name="Salamov A.A."/>
            <person name="Wang Y."/>
            <person name="Zhang L."/>
            <person name="Carpita N.C."/>
            <person name="Freeling M."/>
            <person name="Gingle A.R."/>
            <person name="Hash C.T."/>
            <person name="Keller B."/>
            <person name="Klein P."/>
            <person name="Kresovich S."/>
            <person name="McCann M.C."/>
            <person name="Ming R."/>
            <person name="Peterson D.G."/>
            <person name="Mehboob-ur-Rahman"/>
            <person name="Ware D."/>
            <person name="Westhoff P."/>
            <person name="Mayer K.F."/>
            <person name="Messing J."/>
            <person name="Rokhsar D.S."/>
        </authorList>
    </citation>
    <scope>NUCLEOTIDE SEQUENCE [LARGE SCALE GENOMIC DNA]</scope>
    <source>
        <strain evidence="3">cv. BTx623</strain>
    </source>
</reference>
<keyword evidence="3" id="KW-1185">Reference proteome</keyword>
<dbReference type="Gramene" id="OQU90130">
    <property type="protein sequence ID" value="OQU90130"/>
    <property type="gene ID" value="SORBI_3002G346501"/>
</dbReference>
<dbReference type="OMA" id="HHCAIVP"/>
<protein>
    <submittedName>
        <fullName evidence="2">Uncharacterized protein</fullName>
    </submittedName>
</protein>
<dbReference type="InParanoid" id="A0A1W0W6Y0"/>
<evidence type="ECO:0000256" key="1">
    <source>
        <dbReference type="SAM" id="SignalP"/>
    </source>
</evidence>
<accession>A0A1W0W6Y0</accession>
<dbReference type="EMBL" id="CM000761">
    <property type="protein sequence ID" value="OQU90130.1"/>
    <property type="molecule type" value="Genomic_DNA"/>
</dbReference>
<dbReference type="AlphaFoldDB" id="A0A1W0W6Y0"/>
<reference evidence="3" key="2">
    <citation type="journal article" date="2018" name="Plant J.">
        <title>The Sorghum bicolor reference genome: improved assembly, gene annotations, a transcriptome atlas, and signatures of genome organization.</title>
        <authorList>
            <person name="McCormick R.F."/>
            <person name="Truong S.K."/>
            <person name="Sreedasyam A."/>
            <person name="Jenkins J."/>
            <person name="Shu S."/>
            <person name="Sims D."/>
            <person name="Kennedy M."/>
            <person name="Amirebrahimi M."/>
            <person name="Weers B.D."/>
            <person name="McKinley B."/>
            <person name="Mattison A."/>
            <person name="Morishige D.T."/>
            <person name="Grimwood J."/>
            <person name="Schmutz J."/>
            <person name="Mullet J.E."/>
        </authorList>
    </citation>
    <scope>NUCLEOTIDE SEQUENCE [LARGE SCALE GENOMIC DNA]</scope>
    <source>
        <strain evidence="3">cv. BTx623</strain>
    </source>
</reference>
<sequence length="67" mass="7458">MLHLLHPALFLTQMRTPVATDAPQHHCAIVPLPLSRLPYAMPAPLPATAYFLPFPSTSLAQPWYHLS</sequence>
<evidence type="ECO:0000313" key="2">
    <source>
        <dbReference type="EMBL" id="OQU90130.1"/>
    </source>
</evidence>
<gene>
    <name evidence="2" type="ORF">SORBI_3002G346501</name>
</gene>
<name>A0A1W0W6Y0_SORBI</name>
<organism evidence="2 3">
    <name type="scientific">Sorghum bicolor</name>
    <name type="common">Sorghum</name>
    <name type="synonym">Sorghum vulgare</name>
    <dbReference type="NCBI Taxonomy" id="4558"/>
    <lineage>
        <taxon>Eukaryota</taxon>
        <taxon>Viridiplantae</taxon>
        <taxon>Streptophyta</taxon>
        <taxon>Embryophyta</taxon>
        <taxon>Tracheophyta</taxon>
        <taxon>Spermatophyta</taxon>
        <taxon>Magnoliopsida</taxon>
        <taxon>Liliopsida</taxon>
        <taxon>Poales</taxon>
        <taxon>Poaceae</taxon>
        <taxon>PACMAD clade</taxon>
        <taxon>Panicoideae</taxon>
        <taxon>Andropogonodae</taxon>
        <taxon>Andropogoneae</taxon>
        <taxon>Sorghinae</taxon>
        <taxon>Sorghum</taxon>
    </lineage>
</organism>
<keyword evidence="1" id="KW-0732">Signal</keyword>
<feature type="chain" id="PRO_5010712493" evidence="1">
    <location>
        <begin position="21"/>
        <end position="67"/>
    </location>
</feature>
<evidence type="ECO:0000313" key="3">
    <source>
        <dbReference type="Proteomes" id="UP000000768"/>
    </source>
</evidence>
<proteinExistence type="predicted"/>